<keyword evidence="2" id="KW-0238">DNA-binding</keyword>
<evidence type="ECO:0000313" key="7">
    <source>
        <dbReference type="EMBL" id="QQB13901.1"/>
    </source>
</evidence>
<dbReference type="InterPro" id="IPR036390">
    <property type="entry name" value="WH_DNA-bd_sf"/>
</dbReference>
<dbReference type="PROSITE" id="PS51078">
    <property type="entry name" value="ICLR_ED"/>
    <property type="match status" value="1"/>
</dbReference>
<keyword evidence="3" id="KW-0804">Transcription</keyword>
<proteinExistence type="predicted"/>
<dbReference type="RefSeq" id="WP_198499053.1">
    <property type="nucleotide sequence ID" value="NZ_CP065989.1"/>
</dbReference>
<dbReference type="InterPro" id="IPR036388">
    <property type="entry name" value="WH-like_DNA-bd_sf"/>
</dbReference>
<dbReference type="PANTHER" id="PTHR30136:SF35">
    <property type="entry name" value="HTH-TYPE TRANSCRIPTIONAL REGULATOR RV1719"/>
    <property type="match status" value="1"/>
</dbReference>
<dbReference type="SUPFAM" id="SSF46785">
    <property type="entry name" value="Winged helix' DNA-binding domain"/>
    <property type="match status" value="1"/>
</dbReference>
<accession>A0A7T3ZY77</accession>
<dbReference type="GO" id="GO:0045892">
    <property type="term" value="P:negative regulation of DNA-templated transcription"/>
    <property type="evidence" value="ECO:0007669"/>
    <property type="project" value="TreeGrafter"/>
</dbReference>
<evidence type="ECO:0000259" key="6">
    <source>
        <dbReference type="PROSITE" id="PS51078"/>
    </source>
</evidence>
<evidence type="ECO:0000259" key="5">
    <source>
        <dbReference type="PROSITE" id="PS51077"/>
    </source>
</evidence>
<sequence length="283" mass="30871">MRAGDGMTIMENLDLRALPSTFIQSIDRALLVLRILRDSAPLPLQEISARAELSPSTCHRVLQMLVYRDFATQLDDRRYTVGTAVTAPLNVSDELFDLQQRARRPLRRLVDETGETGNLMVRTGSSVRVVISYAGATEPHVGSRENAVLPAATTAGGLALLAQLPDEWLVRVFFNEQIDRSSPVGDLFPTAADFMRMMERVRFDGFAQVSGFTERGVDAIGLALRGCDSVAPVALSVAAPEVRAATLSSPRVREAIARCAAEIERRSARPGDRPGDRPGRRSG</sequence>
<dbReference type="SUPFAM" id="SSF55781">
    <property type="entry name" value="GAF domain-like"/>
    <property type="match status" value="1"/>
</dbReference>
<dbReference type="Proteomes" id="UP000595374">
    <property type="component" value="Chromosome"/>
</dbReference>
<dbReference type="SMART" id="SM00346">
    <property type="entry name" value="HTH_ICLR"/>
    <property type="match status" value="1"/>
</dbReference>
<evidence type="ECO:0000256" key="4">
    <source>
        <dbReference type="SAM" id="MobiDB-lite"/>
    </source>
</evidence>
<dbReference type="GO" id="GO:0003677">
    <property type="term" value="F:DNA binding"/>
    <property type="evidence" value="ECO:0007669"/>
    <property type="project" value="UniProtKB-KW"/>
</dbReference>
<dbReference type="Gene3D" id="3.30.450.40">
    <property type="match status" value="1"/>
</dbReference>
<dbReference type="PROSITE" id="PS51077">
    <property type="entry name" value="HTH_ICLR"/>
    <property type="match status" value="1"/>
</dbReference>
<dbReference type="InterPro" id="IPR029016">
    <property type="entry name" value="GAF-like_dom_sf"/>
</dbReference>
<dbReference type="Gene3D" id="1.10.10.10">
    <property type="entry name" value="Winged helix-like DNA-binding domain superfamily/Winged helix DNA-binding domain"/>
    <property type="match status" value="1"/>
</dbReference>
<dbReference type="PANTHER" id="PTHR30136">
    <property type="entry name" value="HELIX-TURN-HELIX TRANSCRIPTIONAL REGULATOR, ICLR FAMILY"/>
    <property type="match status" value="1"/>
</dbReference>
<dbReference type="InterPro" id="IPR014757">
    <property type="entry name" value="Tscrpt_reg_IclR_C"/>
</dbReference>
<dbReference type="Pfam" id="PF01614">
    <property type="entry name" value="IclR_C"/>
    <property type="match status" value="1"/>
</dbReference>
<dbReference type="InterPro" id="IPR050707">
    <property type="entry name" value="HTH_MetabolicPath_Reg"/>
</dbReference>
<keyword evidence="1" id="KW-0805">Transcription regulation</keyword>
<name>A0A7T3ZY77_9MICO</name>
<evidence type="ECO:0000256" key="3">
    <source>
        <dbReference type="ARBA" id="ARBA00023163"/>
    </source>
</evidence>
<gene>
    <name evidence="7" type="ORF">I6H47_14115</name>
</gene>
<evidence type="ECO:0000313" key="8">
    <source>
        <dbReference type="Proteomes" id="UP000595374"/>
    </source>
</evidence>
<dbReference type="AlphaFoldDB" id="A0A7T3ZY77"/>
<dbReference type="GO" id="GO:0003700">
    <property type="term" value="F:DNA-binding transcription factor activity"/>
    <property type="evidence" value="ECO:0007669"/>
    <property type="project" value="TreeGrafter"/>
</dbReference>
<evidence type="ECO:0000256" key="1">
    <source>
        <dbReference type="ARBA" id="ARBA00023015"/>
    </source>
</evidence>
<protein>
    <submittedName>
        <fullName evidence="7">Helix-turn-helix domain-containing protein</fullName>
    </submittedName>
</protein>
<feature type="domain" description="HTH iclR-type" evidence="5">
    <location>
        <begin position="23"/>
        <end position="83"/>
    </location>
</feature>
<feature type="region of interest" description="Disordered" evidence="4">
    <location>
        <begin position="263"/>
        <end position="283"/>
    </location>
</feature>
<feature type="domain" description="IclR-ED" evidence="6">
    <location>
        <begin position="77"/>
        <end position="269"/>
    </location>
</feature>
<reference evidence="7 8" key="1">
    <citation type="submission" date="2020-12" db="EMBL/GenBank/DDBJ databases">
        <title>FDA dAtabase for Regulatory Grade micrObial Sequences (FDA-ARGOS): Supporting development and validation of Infectious Disease Dx tests.</title>
        <authorList>
            <person name="Sproer C."/>
            <person name="Gronow S."/>
            <person name="Severitt S."/>
            <person name="Schroder I."/>
            <person name="Tallon L."/>
            <person name="Sadzewicz L."/>
            <person name="Zhao X."/>
            <person name="Boylan J."/>
            <person name="Ott S."/>
            <person name="Bowen H."/>
            <person name="Vavikolanu K."/>
            <person name="Mehta A."/>
            <person name="Aluvathingal J."/>
            <person name="Nadendla S."/>
            <person name="Lowell S."/>
            <person name="Myers T."/>
            <person name="Yan Y."/>
            <person name="Sichtig H."/>
        </authorList>
    </citation>
    <scope>NUCLEOTIDE SEQUENCE [LARGE SCALE GENOMIC DNA]</scope>
    <source>
        <strain evidence="7 8">FDAARGOS_990</strain>
    </source>
</reference>
<organism evidence="7 8">
    <name type="scientific">Brevibacterium casei</name>
    <dbReference type="NCBI Taxonomy" id="33889"/>
    <lineage>
        <taxon>Bacteria</taxon>
        <taxon>Bacillati</taxon>
        <taxon>Actinomycetota</taxon>
        <taxon>Actinomycetes</taxon>
        <taxon>Micrococcales</taxon>
        <taxon>Brevibacteriaceae</taxon>
        <taxon>Brevibacterium</taxon>
    </lineage>
</organism>
<dbReference type="Pfam" id="PF09339">
    <property type="entry name" value="HTH_IclR"/>
    <property type="match status" value="1"/>
</dbReference>
<evidence type="ECO:0000256" key="2">
    <source>
        <dbReference type="ARBA" id="ARBA00023125"/>
    </source>
</evidence>
<dbReference type="EMBL" id="CP065989">
    <property type="protein sequence ID" value="QQB13901.1"/>
    <property type="molecule type" value="Genomic_DNA"/>
</dbReference>
<dbReference type="InterPro" id="IPR005471">
    <property type="entry name" value="Tscrpt_reg_IclR_N"/>
</dbReference>